<protein>
    <recommendedName>
        <fullName evidence="6">Cryptic loci regulator 2 N-terminal domain-containing protein</fullName>
    </recommendedName>
</protein>
<dbReference type="InterPro" id="IPR018839">
    <property type="entry name" value="Tscrpt-silencing_Clr2_C"/>
</dbReference>
<sequence>MSSTTFQQAMRFGKSSAMTRQTKDRFCYGHPNHGGGFNSPQDFYPHFKFLIQYNGQDGICECRFCKYPGKPGRKSEFRSSKPPSSKPKTLGIRGRPPLKRGPVDDEGTPDVICRLLSVLQQEGHIDRRIEERSSMDWRVETLIYEGAKKLRASQSSFVPRIGELVLFHRGITKDVRPVWHGGIITQVPIPAEPIHLDDMTQETPKTHNINSSGFRIECYPSPNTKDKKLSKQYSYVPMRHIRPMMLLNDVLKGVPTNDWHPTVQNVMTAMGSVSCVDRYKIKGHWPNFSMFCDGLYLGSEAIWAGEPLRLMPRGTEPAVIDVMVPDYFVVRVHDVEPEPDGSITGNRAKKIHLLAVGHVFTTDKESSKGNLAQDIKLHKTVRGYGPWYHKTGTDMNDDDNKYETSFTCLLGRLYQYEAIQQWYPTLTPSEALNLGLASLRSSRAFATSHRTDYSGTHLGWYWGEDRAASLDLSTFNGIEVGEYDREREPKKWREILAVLDGLKDRLVEAPPSNTKSETGEEQTINPIAAAATVSNRKSSLVAPPMAQIGGEEGPVREVIEIDDDDEDEDDYDDAIDGFIRGESFAEEAHAAKRPRMA</sequence>
<evidence type="ECO:0000259" key="3">
    <source>
        <dbReference type="Pfam" id="PF16761"/>
    </source>
</evidence>
<evidence type="ECO:0000313" key="5">
    <source>
        <dbReference type="Proteomes" id="UP000664521"/>
    </source>
</evidence>
<dbReference type="InterPro" id="IPR031915">
    <property type="entry name" value="Clr2_N"/>
</dbReference>
<dbReference type="AlphaFoldDB" id="A0A8H3G6L8"/>
<feature type="domain" description="Cryptic loci regulator 2 C-terminal" evidence="2">
    <location>
        <begin position="291"/>
        <end position="371"/>
    </location>
</feature>
<comment type="caution">
    <text evidence="4">The sequence shown here is derived from an EMBL/GenBank/DDBJ whole genome shotgun (WGS) entry which is preliminary data.</text>
</comment>
<dbReference type="PANTHER" id="PTHR38046">
    <property type="entry name" value="CRYPTIC LOCI REGULATOR 2"/>
    <property type="match status" value="1"/>
</dbReference>
<evidence type="ECO:0000259" key="2">
    <source>
        <dbReference type="Pfam" id="PF10383"/>
    </source>
</evidence>
<dbReference type="GO" id="GO:0031934">
    <property type="term" value="C:mating-type region heterochromatin"/>
    <property type="evidence" value="ECO:0007669"/>
    <property type="project" value="TreeGrafter"/>
</dbReference>
<dbReference type="GO" id="GO:0030466">
    <property type="term" value="P:silent mating-type cassette heterochromatin formation"/>
    <property type="evidence" value="ECO:0007669"/>
    <property type="project" value="TreeGrafter"/>
</dbReference>
<dbReference type="EMBL" id="CAJPDS010000085">
    <property type="protein sequence ID" value="CAF9935744.1"/>
    <property type="molecule type" value="Genomic_DNA"/>
</dbReference>
<feature type="domain" description="Cryptic loci regulator 2 N-terminal" evidence="3">
    <location>
        <begin position="14"/>
        <end position="65"/>
    </location>
</feature>
<gene>
    <name evidence="4" type="ORF">HETSPECPRED_009890</name>
</gene>
<keyword evidence="5" id="KW-1185">Reference proteome</keyword>
<organism evidence="4 5">
    <name type="scientific">Heterodermia speciosa</name>
    <dbReference type="NCBI Taxonomy" id="116794"/>
    <lineage>
        <taxon>Eukaryota</taxon>
        <taxon>Fungi</taxon>
        <taxon>Dikarya</taxon>
        <taxon>Ascomycota</taxon>
        <taxon>Pezizomycotina</taxon>
        <taxon>Lecanoromycetes</taxon>
        <taxon>OSLEUM clade</taxon>
        <taxon>Lecanoromycetidae</taxon>
        <taxon>Caliciales</taxon>
        <taxon>Physciaceae</taxon>
        <taxon>Heterodermia</taxon>
    </lineage>
</organism>
<dbReference type="GO" id="GO:0070824">
    <property type="term" value="C:SHREC complex"/>
    <property type="evidence" value="ECO:0007669"/>
    <property type="project" value="InterPro"/>
</dbReference>
<evidence type="ECO:0000313" key="4">
    <source>
        <dbReference type="EMBL" id="CAF9935744.1"/>
    </source>
</evidence>
<dbReference type="OrthoDB" id="438224at2759"/>
<feature type="region of interest" description="Disordered" evidence="1">
    <location>
        <begin position="71"/>
        <end position="104"/>
    </location>
</feature>
<reference evidence="4" key="1">
    <citation type="submission" date="2021-03" db="EMBL/GenBank/DDBJ databases">
        <authorList>
            <person name="Tagirdzhanova G."/>
        </authorList>
    </citation>
    <scope>NUCLEOTIDE SEQUENCE</scope>
</reference>
<evidence type="ECO:0008006" key="6">
    <source>
        <dbReference type="Google" id="ProtNLM"/>
    </source>
</evidence>
<dbReference type="Pfam" id="PF10383">
    <property type="entry name" value="Clr2"/>
    <property type="match status" value="1"/>
</dbReference>
<evidence type="ECO:0000256" key="1">
    <source>
        <dbReference type="SAM" id="MobiDB-lite"/>
    </source>
</evidence>
<dbReference type="GO" id="GO:0033553">
    <property type="term" value="C:rDNA heterochromatin"/>
    <property type="evidence" value="ECO:0007669"/>
    <property type="project" value="TreeGrafter"/>
</dbReference>
<proteinExistence type="predicted"/>
<dbReference type="Proteomes" id="UP000664521">
    <property type="component" value="Unassembled WGS sequence"/>
</dbReference>
<dbReference type="PANTHER" id="PTHR38046:SF1">
    <property type="entry name" value="CRYPTIC LOCI REGULATOR 2"/>
    <property type="match status" value="1"/>
</dbReference>
<accession>A0A8H3G6L8</accession>
<dbReference type="Pfam" id="PF16761">
    <property type="entry name" value="Clr2_transil"/>
    <property type="match status" value="1"/>
</dbReference>
<dbReference type="InterPro" id="IPR038986">
    <property type="entry name" value="Clr2"/>
</dbReference>
<name>A0A8H3G6L8_9LECA</name>